<dbReference type="PROSITE" id="PS50048">
    <property type="entry name" value="ZN2_CY6_FUNGAL_2"/>
    <property type="match status" value="1"/>
</dbReference>
<comment type="caution">
    <text evidence="6">The sequence shown here is derived from an EMBL/GenBank/DDBJ whole genome shotgun (WGS) entry which is preliminary data.</text>
</comment>
<dbReference type="Gene3D" id="4.10.240.10">
    <property type="entry name" value="Zn(2)-C6 fungal-type DNA-binding domain"/>
    <property type="match status" value="1"/>
</dbReference>
<dbReference type="GO" id="GO:0000981">
    <property type="term" value="F:DNA-binding transcription factor activity, RNA polymerase II-specific"/>
    <property type="evidence" value="ECO:0007669"/>
    <property type="project" value="InterPro"/>
</dbReference>
<dbReference type="CDD" id="cd00067">
    <property type="entry name" value="GAL4"/>
    <property type="match status" value="1"/>
</dbReference>
<reference evidence="6" key="1">
    <citation type="submission" date="2020-04" db="EMBL/GenBank/DDBJ databases">
        <title>Analysis of mating type loci in Filobasidium floriforme.</title>
        <authorList>
            <person name="Nowrousian M."/>
        </authorList>
    </citation>
    <scope>NUCLEOTIDE SEQUENCE</scope>
    <source>
        <strain evidence="6">CBS 6242</strain>
    </source>
</reference>
<evidence type="ECO:0000256" key="3">
    <source>
        <dbReference type="ARBA" id="ARBA00023242"/>
    </source>
</evidence>
<feature type="compositionally biased region" description="Pro residues" evidence="4">
    <location>
        <begin position="125"/>
        <end position="147"/>
    </location>
</feature>
<feature type="compositionally biased region" description="Low complexity" evidence="4">
    <location>
        <begin position="584"/>
        <end position="593"/>
    </location>
</feature>
<feature type="region of interest" description="Disordered" evidence="4">
    <location>
        <begin position="1478"/>
        <end position="1512"/>
    </location>
</feature>
<dbReference type="CDD" id="cd12148">
    <property type="entry name" value="fungal_TF_MHR"/>
    <property type="match status" value="1"/>
</dbReference>
<keyword evidence="7" id="KW-1185">Reference proteome</keyword>
<dbReference type="InterPro" id="IPR050613">
    <property type="entry name" value="Sec_Metabolite_Reg"/>
</dbReference>
<feature type="compositionally biased region" description="Low complexity" evidence="4">
    <location>
        <begin position="73"/>
        <end position="105"/>
    </location>
</feature>
<feature type="compositionally biased region" description="Polar residues" evidence="4">
    <location>
        <begin position="224"/>
        <end position="241"/>
    </location>
</feature>
<protein>
    <recommendedName>
        <fullName evidence="5">Zn(2)-C6 fungal-type domain-containing protein</fullName>
    </recommendedName>
</protein>
<name>A0A8K0JVJ3_9TREE</name>
<feature type="compositionally biased region" description="Low complexity" evidence="4">
    <location>
        <begin position="327"/>
        <end position="340"/>
    </location>
</feature>
<dbReference type="InterPro" id="IPR007219">
    <property type="entry name" value="XnlR_reg_dom"/>
</dbReference>
<dbReference type="SUPFAM" id="SSF57701">
    <property type="entry name" value="Zn2/Cys6 DNA-binding domain"/>
    <property type="match status" value="1"/>
</dbReference>
<dbReference type="InterPro" id="IPR001138">
    <property type="entry name" value="Zn2Cys6_DnaBD"/>
</dbReference>
<evidence type="ECO:0000256" key="2">
    <source>
        <dbReference type="ARBA" id="ARBA00022723"/>
    </source>
</evidence>
<keyword evidence="3" id="KW-0539">Nucleus</keyword>
<proteinExistence type="predicted"/>
<sequence>MTMTDHMMVPSAFPLTRPPDDSINLPMESDVNDDDNVIDGSVPFANEWNALLNDPVALDNLLASNTNYNIPSQLPSSASSSSSFTQPPLQPSHIGPSSSGSFSTPAGPPVDFATLARSFDTTPSQPLPPPLRPPGQPSNAGCPPPPLQTLDLSMLPHIDVSSFPPAPPPSINSPFDTISNPFSPVVTTPGSSGFPAFFPHGQSSTDLLQQQQRSHLNHHHYQQQRRSLGFQPSQLPSSDSYYQQVNRRYSQFTSSPRSPPAFQFAPYLLNGETSTIGHSPTNSFHSSRPHTQSNLNPNPPVFSPALSSLTDHNPFELSHVVPPRPHPQQQSPLSSFPSRFEAGPTRPVVHTDELAPSYTFPNPPPPDPKTSATATNDKPVSLASKYNKYKRRSLPGSRPKDHVDSLIVDAKGTEKRENNVSKDPLSSNPTAPGVLVADNASDQERASDPNPPSTVNAVKGGPPPSTGITIKNDKDDEEDQRQLNQDRAPSPLVERKPRPIQELLQNWDRSPTPPPLLTGPPYRVKTESPESLKRLENRRGKIVVRGGSLIGLGLGFSPKDEEEDNAGCICDPLGLSGKDCWRQTSSSGGSRTRTTSRDVDHEDDMDPNAISGVVAGVKRKSGEDSKGKLRELQPSRPGTNTMLGKSNLELPPGHSAAHQAAMQAPKRKKPRIALSCAQCTKRKQKCNRQIPCQHCTLYQIPEQCTPYIPGQPLPESTRGPSASRAGRKPKKSNDVKTEPSTPGAGSSTGPGTKRMSVTEYGSSPATSNLEGDEQRRRSSVQVPTFTPGSSYLSPFADHSSPHDALSPSRGSVAPSPFSVASILNDETHRRGSMNGIIHAQDTAPPQFSVPESINVTRQSSSGPSVGHRSSSRDGRNPFDTLSRSASAGETAVDAAKWFATDGTVPGVETFRGDAKLELNLDDCGQPSENMKQLIEDCGVSPRKLLELVNELPQYALASQLVDWFFKHINYVRYPIHEAGFRAAFEDMYRKKGEVGPEPHNVRSLPLIFIVLATSVRLAPEEWAGTDQERKMISLKMYWCSRRSILIATAIQPESLELVVTRLLSALYLVLIHDRRLTECWSQLGASLRTAQAIGLHRDGTKFGLDPVQTEYRRRVWSFLYHADRNYSLILGRPPSIIDAYCDTKEPMNLEFSKVVAGQTLVAKPFHEPTTSTFIILRQRFAKIVAEITYLFNKLHEPARFEEVETLDKQLRQFIDDLPPVSTGTDHACQFGETTDLFESQHFRYINPDKSLDKDPRYSYIPIHRFYLATEIFFIIITLHRPWLLRKLKSNKFALSRRACFDAAKMDFRIRQVFRADHPGVQNAYVGGQYREFVKLYSQRGEDAEEMRSSLATFLEQRPLDKVDDLTSRREIAIIQTLYRRACQVLDPSTVNTSDAALLLGLREGEASRQTSGSGPDTPAIKDVKPVISQATVPQAVFHSHNQSYPAFMSGAVQPGHGTVRPNALSKVATTAPFQPLSLTTSHQHRLSLSGASAGTNQEHKSPASIGSHEDEHPQRLLDKWLSANSSLALGNINTTDLDFGMVPMPMLSRQNEYANGNMSMNADSTLGPSMDPEGWEGILSPNGTTRVASSRDPITADQVMAFQEPQRDTFHGISDRMAGSYKFEPNMAGEQITGFEAGMGDDLLGLASNFEGNFQQDDSYWNSLIDGILISSATT</sequence>
<feature type="region of interest" description="Disordered" evidence="4">
    <location>
        <begin position="579"/>
        <end position="668"/>
    </location>
</feature>
<evidence type="ECO:0000259" key="5">
    <source>
        <dbReference type="PROSITE" id="PS50048"/>
    </source>
</evidence>
<dbReference type="Proteomes" id="UP000812966">
    <property type="component" value="Unassembled WGS sequence"/>
</dbReference>
<dbReference type="EMBL" id="JABELV010000010">
    <property type="protein sequence ID" value="KAG7571158.1"/>
    <property type="molecule type" value="Genomic_DNA"/>
</dbReference>
<feature type="region of interest" description="Disordered" evidence="4">
    <location>
        <begin position="855"/>
        <end position="885"/>
    </location>
</feature>
<dbReference type="Pfam" id="PF04082">
    <property type="entry name" value="Fungal_trans"/>
    <property type="match status" value="1"/>
</dbReference>
<feature type="compositionally biased region" description="Basic and acidic residues" evidence="4">
    <location>
        <begin position="411"/>
        <end position="420"/>
    </location>
</feature>
<evidence type="ECO:0000313" key="6">
    <source>
        <dbReference type="EMBL" id="KAG7571158.1"/>
    </source>
</evidence>
<dbReference type="GO" id="GO:0006351">
    <property type="term" value="P:DNA-templated transcription"/>
    <property type="evidence" value="ECO:0007669"/>
    <property type="project" value="InterPro"/>
</dbReference>
<dbReference type="GO" id="GO:0008270">
    <property type="term" value="F:zinc ion binding"/>
    <property type="evidence" value="ECO:0007669"/>
    <property type="project" value="InterPro"/>
</dbReference>
<dbReference type="GO" id="GO:0003677">
    <property type="term" value="F:DNA binding"/>
    <property type="evidence" value="ECO:0007669"/>
    <property type="project" value="InterPro"/>
</dbReference>
<evidence type="ECO:0000256" key="4">
    <source>
        <dbReference type="SAM" id="MobiDB-lite"/>
    </source>
</evidence>
<gene>
    <name evidence="6" type="ORF">FFLO_00831</name>
</gene>
<feature type="compositionally biased region" description="Basic and acidic residues" evidence="4">
    <location>
        <begin position="1497"/>
        <end position="1512"/>
    </location>
</feature>
<feature type="region of interest" description="Disordered" evidence="4">
    <location>
        <begin position="709"/>
        <end position="813"/>
    </location>
</feature>
<feature type="region of interest" description="Disordered" evidence="4">
    <location>
        <begin position="193"/>
        <end position="241"/>
    </location>
</feature>
<dbReference type="GO" id="GO:0005634">
    <property type="term" value="C:nucleus"/>
    <property type="evidence" value="ECO:0007669"/>
    <property type="project" value="UniProtKB-SubCell"/>
</dbReference>
<organism evidence="6 7">
    <name type="scientific">Filobasidium floriforme</name>
    <dbReference type="NCBI Taxonomy" id="5210"/>
    <lineage>
        <taxon>Eukaryota</taxon>
        <taxon>Fungi</taxon>
        <taxon>Dikarya</taxon>
        <taxon>Basidiomycota</taxon>
        <taxon>Agaricomycotina</taxon>
        <taxon>Tremellomycetes</taxon>
        <taxon>Filobasidiales</taxon>
        <taxon>Filobasidiaceae</taxon>
        <taxon>Filobasidium</taxon>
    </lineage>
</organism>
<feature type="compositionally biased region" description="Polar residues" evidence="4">
    <location>
        <begin position="273"/>
        <end position="296"/>
    </location>
</feature>
<feature type="compositionally biased region" description="Polar residues" evidence="4">
    <location>
        <begin position="779"/>
        <end position="792"/>
    </location>
</feature>
<dbReference type="InterPro" id="IPR036864">
    <property type="entry name" value="Zn2-C6_fun-type_DNA-bd_sf"/>
</dbReference>
<feature type="compositionally biased region" description="Basic and acidic residues" evidence="4">
    <location>
        <begin position="620"/>
        <end position="633"/>
    </location>
</feature>
<dbReference type="PANTHER" id="PTHR31001:SF87">
    <property type="entry name" value="COL-21"/>
    <property type="match status" value="1"/>
</dbReference>
<dbReference type="Pfam" id="PF00172">
    <property type="entry name" value="Zn_clus"/>
    <property type="match status" value="1"/>
</dbReference>
<dbReference type="SMART" id="SM00066">
    <property type="entry name" value="GAL4"/>
    <property type="match status" value="1"/>
</dbReference>
<feature type="region of interest" description="Disordered" evidence="4">
    <location>
        <begin position="1"/>
        <end position="21"/>
    </location>
</feature>
<feature type="domain" description="Zn(2)-C6 fungal-type" evidence="5">
    <location>
        <begin position="675"/>
        <end position="705"/>
    </location>
</feature>
<accession>A0A8K0JVJ3</accession>
<evidence type="ECO:0000256" key="1">
    <source>
        <dbReference type="ARBA" id="ARBA00004123"/>
    </source>
</evidence>
<feature type="region of interest" description="Disordered" evidence="4">
    <location>
        <begin position="73"/>
        <end position="151"/>
    </location>
</feature>
<comment type="subcellular location">
    <subcellularLocation>
        <location evidence="1">Nucleus</location>
    </subcellularLocation>
</comment>
<keyword evidence="2" id="KW-0479">Metal-binding</keyword>
<feature type="compositionally biased region" description="Polar residues" evidence="4">
    <location>
        <begin position="759"/>
        <end position="769"/>
    </location>
</feature>
<feature type="compositionally biased region" description="Low complexity" evidence="4">
    <location>
        <begin position="739"/>
        <end position="752"/>
    </location>
</feature>
<feature type="region of interest" description="Disordered" evidence="4">
    <location>
        <begin position="273"/>
        <end position="530"/>
    </location>
</feature>
<dbReference type="PROSITE" id="PS00463">
    <property type="entry name" value="ZN2_CY6_FUNGAL_1"/>
    <property type="match status" value="1"/>
</dbReference>
<feature type="compositionally biased region" description="Polar residues" evidence="4">
    <location>
        <begin position="201"/>
        <end position="214"/>
    </location>
</feature>
<evidence type="ECO:0000313" key="7">
    <source>
        <dbReference type="Proteomes" id="UP000812966"/>
    </source>
</evidence>
<dbReference type="PANTHER" id="PTHR31001">
    <property type="entry name" value="UNCHARACTERIZED TRANSCRIPTIONAL REGULATORY PROTEIN"/>
    <property type="match status" value="1"/>
</dbReference>
<dbReference type="SMART" id="SM00906">
    <property type="entry name" value="Fungal_trans"/>
    <property type="match status" value="1"/>
</dbReference>
<feature type="compositionally biased region" description="Low complexity" evidence="4">
    <location>
        <begin position="859"/>
        <end position="868"/>
    </location>
</feature>